<proteinExistence type="predicted"/>
<evidence type="ECO:0000313" key="2">
    <source>
        <dbReference type="EMBL" id="KAK3767514.1"/>
    </source>
</evidence>
<feature type="transmembrane region" description="Helical" evidence="1">
    <location>
        <begin position="21"/>
        <end position="46"/>
    </location>
</feature>
<keyword evidence="1" id="KW-0812">Transmembrane</keyword>
<reference evidence="2" key="1">
    <citation type="journal article" date="2023" name="G3 (Bethesda)">
        <title>A reference genome for the long-term kleptoplast-retaining sea slug Elysia crispata morphotype clarki.</title>
        <authorList>
            <person name="Eastman K.E."/>
            <person name="Pendleton A.L."/>
            <person name="Shaikh M.A."/>
            <person name="Suttiyut T."/>
            <person name="Ogas R."/>
            <person name="Tomko P."/>
            <person name="Gavelis G."/>
            <person name="Widhalm J.R."/>
            <person name="Wisecaver J.H."/>
        </authorList>
    </citation>
    <scope>NUCLEOTIDE SEQUENCE</scope>
    <source>
        <strain evidence="2">ECLA1</strain>
    </source>
</reference>
<protein>
    <submittedName>
        <fullName evidence="2">Uncharacterized protein</fullName>
    </submittedName>
</protein>
<evidence type="ECO:0000313" key="3">
    <source>
        <dbReference type="Proteomes" id="UP001283361"/>
    </source>
</evidence>
<dbReference type="EMBL" id="JAWDGP010004141">
    <property type="protein sequence ID" value="KAK3767514.1"/>
    <property type="molecule type" value="Genomic_DNA"/>
</dbReference>
<evidence type="ECO:0000256" key="1">
    <source>
        <dbReference type="SAM" id="Phobius"/>
    </source>
</evidence>
<dbReference type="Proteomes" id="UP001283361">
    <property type="component" value="Unassembled WGS sequence"/>
</dbReference>
<name>A0AAE0ZDN1_9GAST</name>
<keyword evidence="1" id="KW-0472">Membrane</keyword>
<dbReference type="AlphaFoldDB" id="A0AAE0ZDN1"/>
<keyword evidence="3" id="KW-1185">Reference proteome</keyword>
<accession>A0AAE0ZDN1</accession>
<comment type="caution">
    <text evidence="2">The sequence shown here is derived from an EMBL/GenBank/DDBJ whole genome shotgun (WGS) entry which is preliminary data.</text>
</comment>
<keyword evidence="1" id="KW-1133">Transmembrane helix</keyword>
<organism evidence="2 3">
    <name type="scientific">Elysia crispata</name>
    <name type="common">lettuce slug</name>
    <dbReference type="NCBI Taxonomy" id="231223"/>
    <lineage>
        <taxon>Eukaryota</taxon>
        <taxon>Metazoa</taxon>
        <taxon>Spiralia</taxon>
        <taxon>Lophotrochozoa</taxon>
        <taxon>Mollusca</taxon>
        <taxon>Gastropoda</taxon>
        <taxon>Heterobranchia</taxon>
        <taxon>Euthyneura</taxon>
        <taxon>Panpulmonata</taxon>
        <taxon>Sacoglossa</taxon>
        <taxon>Placobranchoidea</taxon>
        <taxon>Plakobranchidae</taxon>
        <taxon>Elysia</taxon>
    </lineage>
</organism>
<sequence>MKKTRGAHHVILVRRASRITAAKIIIGVGLVSLLATVAGAGVMLYMKYGGVETINKDVQSREPSDFGTEI</sequence>
<gene>
    <name evidence="2" type="ORF">RRG08_019931</name>
</gene>